<evidence type="ECO:0000256" key="4">
    <source>
        <dbReference type="ARBA" id="ARBA00022692"/>
    </source>
</evidence>
<dbReference type="InterPro" id="IPR012902">
    <property type="entry name" value="N_methyl_site"/>
</dbReference>
<dbReference type="GO" id="GO:0009986">
    <property type="term" value="C:cell surface"/>
    <property type="evidence" value="ECO:0007669"/>
    <property type="project" value="UniProtKB-SubCell"/>
</dbReference>
<keyword evidence="3" id="KW-0488">Methylation</keyword>
<dbReference type="GO" id="GO:0030420">
    <property type="term" value="P:establishment of competence for transformation"/>
    <property type="evidence" value="ECO:0007669"/>
    <property type="project" value="UniProtKB-KW"/>
</dbReference>
<dbReference type="GO" id="GO:0016020">
    <property type="term" value="C:membrane"/>
    <property type="evidence" value="ECO:0007669"/>
    <property type="project" value="UniProtKB-SubCell"/>
</dbReference>
<keyword evidence="5 8" id="KW-1133">Transmembrane helix</keyword>
<accession>A0A9X4AEU6</accession>
<dbReference type="PANTHER" id="PTHR30093:SF44">
    <property type="entry name" value="TYPE II SECRETION SYSTEM CORE PROTEIN G"/>
    <property type="match status" value="1"/>
</dbReference>
<comment type="caution">
    <text evidence="9">The sequence shown here is derived from an EMBL/GenBank/DDBJ whole genome shotgun (WGS) entry which is preliminary data.</text>
</comment>
<protein>
    <submittedName>
        <fullName evidence="9">Type II secretion system GspH family protein</fullName>
    </submittedName>
</protein>
<organism evidence="9 10">
    <name type="scientific">Aquibacillus salsiterrae</name>
    <dbReference type="NCBI Taxonomy" id="2950439"/>
    <lineage>
        <taxon>Bacteria</taxon>
        <taxon>Bacillati</taxon>
        <taxon>Bacillota</taxon>
        <taxon>Bacilli</taxon>
        <taxon>Bacillales</taxon>
        <taxon>Bacillaceae</taxon>
        <taxon>Aquibacillus</taxon>
    </lineage>
</organism>
<dbReference type="Proteomes" id="UP001145069">
    <property type="component" value="Unassembled WGS sequence"/>
</dbReference>
<evidence type="ECO:0000256" key="6">
    <source>
        <dbReference type="ARBA" id="ARBA00023136"/>
    </source>
</evidence>
<comment type="subcellular location">
    <subcellularLocation>
        <location evidence="2">Cell surface</location>
    </subcellularLocation>
    <subcellularLocation>
        <location evidence="1">Membrane</location>
        <topology evidence="1">Single-pass membrane protein</topology>
    </subcellularLocation>
</comment>
<sequence>MKSVKKHVKNQRGLTLIELLVVIVILGIIAAIAFPMVMGQRDKAEENTDKQNLSIVQDAVNRYYAVEGEFPIDDTKSPAVVNDGLIVPDYLQEMPDCADSATATFSYTSTSDGDVKSSCLK</sequence>
<dbReference type="RefSeq" id="WP_272446029.1">
    <property type="nucleotide sequence ID" value="NZ_JAMQKC010000005.1"/>
</dbReference>
<dbReference type="EMBL" id="JAMQKC010000005">
    <property type="protein sequence ID" value="MDC3416979.1"/>
    <property type="molecule type" value="Genomic_DNA"/>
</dbReference>
<dbReference type="Gene3D" id="3.30.700.10">
    <property type="entry name" value="Glycoprotein, Type 4 Pilin"/>
    <property type="match status" value="1"/>
</dbReference>
<evidence type="ECO:0000256" key="1">
    <source>
        <dbReference type="ARBA" id="ARBA00004167"/>
    </source>
</evidence>
<dbReference type="PANTHER" id="PTHR30093">
    <property type="entry name" value="GENERAL SECRETION PATHWAY PROTEIN G"/>
    <property type="match status" value="1"/>
</dbReference>
<keyword evidence="7" id="KW-0178">Competence</keyword>
<feature type="transmembrane region" description="Helical" evidence="8">
    <location>
        <begin position="12"/>
        <end position="38"/>
    </location>
</feature>
<dbReference type="PROSITE" id="PS00409">
    <property type="entry name" value="PROKAR_NTER_METHYL"/>
    <property type="match status" value="1"/>
</dbReference>
<keyword evidence="6 8" id="KW-0472">Membrane</keyword>
<evidence type="ECO:0000256" key="3">
    <source>
        <dbReference type="ARBA" id="ARBA00022481"/>
    </source>
</evidence>
<dbReference type="NCBIfam" id="TIGR02532">
    <property type="entry name" value="IV_pilin_GFxxxE"/>
    <property type="match status" value="1"/>
</dbReference>
<reference evidence="9" key="1">
    <citation type="submission" date="2022-06" db="EMBL/GenBank/DDBJ databases">
        <title>Aquibacillus sp. a new bacterium isolated from soil saline samples.</title>
        <authorList>
            <person name="Galisteo C."/>
            <person name="De La Haba R."/>
            <person name="Sanchez-Porro C."/>
            <person name="Ventosa A."/>
        </authorList>
    </citation>
    <scope>NUCLEOTIDE SEQUENCE</scope>
    <source>
        <strain evidence="9">3ASR75-54</strain>
    </source>
</reference>
<evidence type="ECO:0000256" key="2">
    <source>
        <dbReference type="ARBA" id="ARBA00004241"/>
    </source>
</evidence>
<gene>
    <name evidence="9" type="ORF">NC799_08590</name>
</gene>
<evidence type="ECO:0000256" key="8">
    <source>
        <dbReference type="SAM" id="Phobius"/>
    </source>
</evidence>
<proteinExistence type="predicted"/>
<dbReference type="InterPro" id="IPR045584">
    <property type="entry name" value="Pilin-like"/>
</dbReference>
<evidence type="ECO:0000256" key="5">
    <source>
        <dbReference type="ARBA" id="ARBA00022989"/>
    </source>
</evidence>
<name>A0A9X4AEU6_9BACI</name>
<keyword evidence="4 8" id="KW-0812">Transmembrane</keyword>
<evidence type="ECO:0000313" key="9">
    <source>
        <dbReference type="EMBL" id="MDC3416979.1"/>
    </source>
</evidence>
<evidence type="ECO:0000313" key="10">
    <source>
        <dbReference type="Proteomes" id="UP001145069"/>
    </source>
</evidence>
<evidence type="ECO:0000256" key="7">
    <source>
        <dbReference type="ARBA" id="ARBA00023287"/>
    </source>
</evidence>
<keyword evidence="10" id="KW-1185">Reference proteome</keyword>
<dbReference type="Pfam" id="PF07963">
    <property type="entry name" value="N_methyl"/>
    <property type="match status" value="1"/>
</dbReference>
<dbReference type="AlphaFoldDB" id="A0A9X4AEU6"/>
<dbReference type="SUPFAM" id="SSF54523">
    <property type="entry name" value="Pili subunits"/>
    <property type="match status" value="1"/>
</dbReference>